<keyword evidence="6" id="KW-0472">Membrane</keyword>
<reference evidence="9 10" key="1">
    <citation type="submission" date="2015-09" db="EMBL/GenBank/DDBJ databases">
        <authorList>
            <consortium name="Swine Surveillance"/>
        </authorList>
    </citation>
    <scope>NUCLEOTIDE SEQUENCE [LARGE SCALE GENOMIC DNA]</scope>
    <source>
        <strain evidence="9 10">CECT 7557</strain>
    </source>
</reference>
<organism evidence="9 10">
    <name type="scientific">Tritonibacter multivorans</name>
    <dbReference type="NCBI Taxonomy" id="928856"/>
    <lineage>
        <taxon>Bacteria</taxon>
        <taxon>Pseudomonadati</taxon>
        <taxon>Pseudomonadota</taxon>
        <taxon>Alphaproteobacteria</taxon>
        <taxon>Rhodobacterales</taxon>
        <taxon>Paracoccaceae</taxon>
        <taxon>Tritonibacter</taxon>
    </lineage>
</organism>
<dbReference type="SUPFAM" id="SSF158472">
    <property type="entry name" value="HAMP domain-like"/>
    <property type="match status" value="1"/>
</dbReference>
<evidence type="ECO:0000256" key="5">
    <source>
        <dbReference type="SAM" id="MobiDB-lite"/>
    </source>
</evidence>
<accession>A0A0P1GJ51</accession>
<dbReference type="Gene3D" id="1.10.287.950">
    <property type="entry name" value="Methyl-accepting chemotaxis protein"/>
    <property type="match status" value="1"/>
</dbReference>
<evidence type="ECO:0000256" key="1">
    <source>
        <dbReference type="ARBA" id="ARBA00004370"/>
    </source>
</evidence>
<dbReference type="PANTHER" id="PTHR43531">
    <property type="entry name" value="PROTEIN ICFG"/>
    <property type="match status" value="1"/>
</dbReference>
<dbReference type="PROSITE" id="PS50885">
    <property type="entry name" value="HAMP"/>
    <property type="match status" value="2"/>
</dbReference>
<evidence type="ECO:0000313" key="9">
    <source>
        <dbReference type="EMBL" id="CUH81775.1"/>
    </source>
</evidence>
<dbReference type="InterPro" id="IPR004089">
    <property type="entry name" value="MCPsignal_dom"/>
</dbReference>
<dbReference type="GO" id="GO:0006935">
    <property type="term" value="P:chemotaxis"/>
    <property type="evidence" value="ECO:0007669"/>
    <property type="project" value="UniProtKB-KW"/>
</dbReference>
<dbReference type="SMART" id="SM00283">
    <property type="entry name" value="MA"/>
    <property type="match status" value="1"/>
</dbReference>
<dbReference type="EMBL" id="CYSD01000042">
    <property type="protein sequence ID" value="CUH81775.1"/>
    <property type="molecule type" value="Genomic_DNA"/>
</dbReference>
<dbReference type="GO" id="GO:0007165">
    <property type="term" value="P:signal transduction"/>
    <property type="evidence" value="ECO:0007669"/>
    <property type="project" value="UniProtKB-KW"/>
</dbReference>
<dbReference type="Gene3D" id="6.10.340.10">
    <property type="match status" value="1"/>
</dbReference>
<keyword evidence="10" id="KW-1185">Reference proteome</keyword>
<dbReference type="Proteomes" id="UP000052022">
    <property type="component" value="Unassembled WGS sequence"/>
</dbReference>
<dbReference type="InterPro" id="IPR051310">
    <property type="entry name" value="MCP_chemotaxis"/>
</dbReference>
<dbReference type="CDD" id="cd06225">
    <property type="entry name" value="HAMP"/>
    <property type="match status" value="1"/>
</dbReference>
<keyword evidence="6" id="KW-1133">Transmembrane helix</keyword>
<evidence type="ECO:0000259" key="8">
    <source>
        <dbReference type="PROSITE" id="PS50885"/>
    </source>
</evidence>
<name>A0A0P1GJ51_9RHOB</name>
<dbReference type="AlphaFoldDB" id="A0A0P1GJ51"/>
<keyword evidence="4" id="KW-0807">Transducer</keyword>
<evidence type="ECO:0000256" key="2">
    <source>
        <dbReference type="ARBA" id="ARBA00022500"/>
    </source>
</evidence>
<comment type="subcellular location">
    <subcellularLocation>
        <location evidence="1">Membrane</location>
    </subcellularLocation>
</comment>
<dbReference type="GO" id="GO:0016020">
    <property type="term" value="C:membrane"/>
    <property type="evidence" value="ECO:0007669"/>
    <property type="project" value="UniProtKB-SubCell"/>
</dbReference>
<dbReference type="PROSITE" id="PS50111">
    <property type="entry name" value="CHEMOTAXIS_TRANSDUC_2"/>
    <property type="match status" value="1"/>
</dbReference>
<dbReference type="PROSITE" id="PS51257">
    <property type="entry name" value="PROKAR_LIPOPROTEIN"/>
    <property type="match status" value="1"/>
</dbReference>
<dbReference type="InterPro" id="IPR004090">
    <property type="entry name" value="Chemotax_Me-accpt_rcpt"/>
</dbReference>
<evidence type="ECO:0000256" key="3">
    <source>
        <dbReference type="ARBA" id="ARBA00029447"/>
    </source>
</evidence>
<sequence length="605" mass="65960">MFRTVPMKFRLNFAAFISIFTVSVMACLCVYSLWQSELELERQIHITNVLKQEMTVDMMHDAVEAGVVYALLLGEGADPEKRQKIETKMDKDATRFREAIKTLHDLELPAEVAQARAVVEPIGEAYIASAEILMVEAFTDAQLAAQDFPHFIDVYDQLEAALEPLEHAIVSLAEETAEAARAHDIQLLYTNLAFSFVSIVVVALSSRSVTRTIFNPIARLREQLRLVAEGDFGIKIADRMRADDFGEIARDIDAVSERVVIALQEQNALREEGEKVIERLRKGLTQLASGDLTERIETRFNEDYEPLRENYNETVDRLNALLSDVVLACGKIQHKSGEINQASNDLATRSEGQAATLEETAAALEEMTRSVNTTAKNAQSIEDAVNVARRNVDESGRVVENAIAAMTEIESSSNQISQIISVIDDIAFQTNLLALNAGVEAARAGSVGKGFAVVAQEVGVLAQRSSQAANEIKSLITGSVEHVKDGVERVGGAGRALTEVVANVNEISTMIEGISRETGEQARGLNEVNLGVSQLDKVTQQNVSMVEESSRSIETLNSETNGMTDLLGQFTLRSGGGAPAAVAPPPQEVHADFDSFDEQPLEQAS</sequence>
<feature type="region of interest" description="Disordered" evidence="5">
    <location>
        <begin position="575"/>
        <end position="605"/>
    </location>
</feature>
<dbReference type="OrthoDB" id="354287at2"/>
<dbReference type="STRING" id="928856.SAMN04488049_102439"/>
<evidence type="ECO:0000259" key="7">
    <source>
        <dbReference type="PROSITE" id="PS50111"/>
    </source>
</evidence>
<dbReference type="CDD" id="cd11386">
    <property type="entry name" value="MCP_signal"/>
    <property type="match status" value="1"/>
</dbReference>
<dbReference type="FunFam" id="1.10.287.950:FF:000001">
    <property type="entry name" value="Methyl-accepting chemotaxis sensory transducer"/>
    <property type="match status" value="1"/>
</dbReference>
<dbReference type="SUPFAM" id="SSF58104">
    <property type="entry name" value="Methyl-accepting chemotaxis protein (MCP) signaling domain"/>
    <property type="match status" value="1"/>
</dbReference>
<dbReference type="GO" id="GO:0004888">
    <property type="term" value="F:transmembrane signaling receptor activity"/>
    <property type="evidence" value="ECO:0007669"/>
    <property type="project" value="InterPro"/>
</dbReference>
<feature type="transmembrane region" description="Helical" evidence="6">
    <location>
        <begin position="12"/>
        <end position="34"/>
    </location>
</feature>
<proteinExistence type="inferred from homology"/>
<evidence type="ECO:0000256" key="4">
    <source>
        <dbReference type="PROSITE-ProRule" id="PRU00284"/>
    </source>
</evidence>
<comment type="similarity">
    <text evidence="3">Belongs to the methyl-accepting chemotaxis (MCP) protein family.</text>
</comment>
<feature type="domain" description="HAMP" evidence="8">
    <location>
        <begin position="275"/>
        <end position="323"/>
    </location>
</feature>
<dbReference type="RefSeq" id="WP_082626647.1">
    <property type="nucleotide sequence ID" value="NZ_CYSD01000042.1"/>
</dbReference>
<dbReference type="Pfam" id="PF00672">
    <property type="entry name" value="HAMP"/>
    <property type="match status" value="1"/>
</dbReference>
<feature type="domain" description="Methyl-accepting transducer" evidence="7">
    <location>
        <begin position="328"/>
        <end position="557"/>
    </location>
</feature>
<dbReference type="SMART" id="SM00304">
    <property type="entry name" value="HAMP"/>
    <property type="match status" value="2"/>
</dbReference>
<dbReference type="Pfam" id="PF00015">
    <property type="entry name" value="MCPsignal"/>
    <property type="match status" value="1"/>
</dbReference>
<protein>
    <submittedName>
        <fullName evidence="9">Serine chemoreceptor protein</fullName>
    </submittedName>
</protein>
<feature type="compositionally biased region" description="Acidic residues" evidence="5">
    <location>
        <begin position="594"/>
        <end position="605"/>
    </location>
</feature>
<keyword evidence="9" id="KW-0675">Receptor</keyword>
<evidence type="ECO:0000313" key="10">
    <source>
        <dbReference type="Proteomes" id="UP000052022"/>
    </source>
</evidence>
<dbReference type="PRINTS" id="PR00260">
    <property type="entry name" value="CHEMTRNSDUCR"/>
</dbReference>
<dbReference type="InterPro" id="IPR003660">
    <property type="entry name" value="HAMP_dom"/>
</dbReference>
<keyword evidence="2" id="KW-0145">Chemotaxis</keyword>
<dbReference type="PANTHER" id="PTHR43531:SF11">
    <property type="entry name" value="METHYL-ACCEPTING CHEMOTAXIS PROTEIN 3"/>
    <property type="match status" value="1"/>
</dbReference>
<feature type="domain" description="HAMP" evidence="8">
    <location>
        <begin position="211"/>
        <end position="264"/>
    </location>
</feature>
<gene>
    <name evidence="9" type="primary">tsr_5</name>
    <name evidence="9" type="ORF">TRM7557_03602</name>
</gene>
<evidence type="ECO:0000256" key="6">
    <source>
        <dbReference type="SAM" id="Phobius"/>
    </source>
</evidence>
<keyword evidence="6" id="KW-0812">Transmembrane</keyword>